<reference evidence="5 6" key="1">
    <citation type="journal article" date="2024" name="J Genomics">
        <title>Draft genome sequencing and assembly of Favolaschia claudopus CIRM-BRFM 2984 isolated from oak limbs.</title>
        <authorList>
            <person name="Navarro D."/>
            <person name="Drula E."/>
            <person name="Chaduli D."/>
            <person name="Cazenave R."/>
            <person name="Ahrendt S."/>
            <person name="Wang J."/>
            <person name="Lipzen A."/>
            <person name="Daum C."/>
            <person name="Barry K."/>
            <person name="Grigoriev I.V."/>
            <person name="Favel A."/>
            <person name="Rosso M.N."/>
            <person name="Martin F."/>
        </authorList>
    </citation>
    <scope>NUCLEOTIDE SEQUENCE [LARGE SCALE GENOMIC DNA]</scope>
    <source>
        <strain evidence="5 6">CIRM-BRFM 2984</strain>
    </source>
</reference>
<evidence type="ECO:0000256" key="3">
    <source>
        <dbReference type="SAM" id="Phobius"/>
    </source>
</evidence>
<comment type="similarity">
    <text evidence="2">Belongs to the major facilitator superfamily. Monocarboxylate porter (TC 2.A.1.13) family.</text>
</comment>
<protein>
    <submittedName>
        <fullName evidence="5">MFS general substrate transporter</fullName>
    </submittedName>
</protein>
<dbReference type="PANTHER" id="PTHR11360:SF234">
    <property type="entry name" value="MFS-TYPE TRANSPORTER DBAD-RELATED"/>
    <property type="match status" value="1"/>
</dbReference>
<dbReference type="InterPro" id="IPR020846">
    <property type="entry name" value="MFS_dom"/>
</dbReference>
<feature type="transmembrane region" description="Helical" evidence="3">
    <location>
        <begin position="398"/>
        <end position="418"/>
    </location>
</feature>
<feature type="transmembrane region" description="Helical" evidence="3">
    <location>
        <begin position="132"/>
        <end position="154"/>
    </location>
</feature>
<keyword evidence="3" id="KW-0812">Transmembrane</keyword>
<accession>A0AAW0BWQ0</accession>
<evidence type="ECO:0000313" key="5">
    <source>
        <dbReference type="EMBL" id="KAK7030679.1"/>
    </source>
</evidence>
<dbReference type="PANTHER" id="PTHR11360">
    <property type="entry name" value="MONOCARBOXYLATE TRANSPORTER"/>
    <property type="match status" value="1"/>
</dbReference>
<feature type="domain" description="Major facilitator superfamily (MFS) profile" evidence="4">
    <location>
        <begin position="244"/>
        <end position="432"/>
    </location>
</feature>
<feature type="transmembrane region" description="Helical" evidence="3">
    <location>
        <begin position="279"/>
        <end position="296"/>
    </location>
</feature>
<dbReference type="Gene3D" id="1.20.1250.20">
    <property type="entry name" value="MFS general substrate transporter like domains"/>
    <property type="match status" value="2"/>
</dbReference>
<dbReference type="InterPro" id="IPR036259">
    <property type="entry name" value="MFS_trans_sf"/>
</dbReference>
<dbReference type="GO" id="GO:0016020">
    <property type="term" value="C:membrane"/>
    <property type="evidence" value="ECO:0007669"/>
    <property type="project" value="UniProtKB-SubCell"/>
</dbReference>
<dbReference type="GO" id="GO:0022857">
    <property type="term" value="F:transmembrane transporter activity"/>
    <property type="evidence" value="ECO:0007669"/>
    <property type="project" value="InterPro"/>
</dbReference>
<evidence type="ECO:0000313" key="6">
    <source>
        <dbReference type="Proteomes" id="UP001362999"/>
    </source>
</evidence>
<evidence type="ECO:0000256" key="2">
    <source>
        <dbReference type="ARBA" id="ARBA00006727"/>
    </source>
</evidence>
<feature type="transmembrane region" description="Helical" evidence="3">
    <location>
        <begin position="166"/>
        <end position="187"/>
    </location>
</feature>
<organism evidence="5 6">
    <name type="scientific">Favolaschia claudopus</name>
    <dbReference type="NCBI Taxonomy" id="2862362"/>
    <lineage>
        <taxon>Eukaryota</taxon>
        <taxon>Fungi</taxon>
        <taxon>Dikarya</taxon>
        <taxon>Basidiomycota</taxon>
        <taxon>Agaricomycotina</taxon>
        <taxon>Agaricomycetes</taxon>
        <taxon>Agaricomycetidae</taxon>
        <taxon>Agaricales</taxon>
        <taxon>Marasmiineae</taxon>
        <taxon>Mycenaceae</taxon>
        <taxon>Favolaschia</taxon>
    </lineage>
</organism>
<evidence type="ECO:0000259" key="4">
    <source>
        <dbReference type="PROSITE" id="PS50850"/>
    </source>
</evidence>
<dbReference type="InterPro" id="IPR011701">
    <property type="entry name" value="MFS"/>
</dbReference>
<keyword evidence="6" id="KW-1185">Reference proteome</keyword>
<proteinExistence type="inferred from homology"/>
<feature type="transmembrane region" description="Helical" evidence="3">
    <location>
        <begin position="340"/>
        <end position="360"/>
    </location>
</feature>
<dbReference type="Proteomes" id="UP001362999">
    <property type="component" value="Unassembled WGS sequence"/>
</dbReference>
<comment type="caution">
    <text evidence="5">The sequence shown here is derived from an EMBL/GenBank/DDBJ whole genome shotgun (WGS) entry which is preliminary data.</text>
</comment>
<feature type="transmembrane region" description="Helical" evidence="3">
    <location>
        <begin position="308"/>
        <end position="328"/>
    </location>
</feature>
<dbReference type="AlphaFoldDB" id="A0AAW0BWQ0"/>
<comment type="subcellular location">
    <subcellularLocation>
        <location evidence="1">Membrane</location>
        <topology evidence="1">Multi-pass membrane protein</topology>
    </subcellularLocation>
</comment>
<dbReference type="SUPFAM" id="SSF103473">
    <property type="entry name" value="MFS general substrate transporter"/>
    <property type="match status" value="1"/>
</dbReference>
<feature type="transmembrane region" description="Helical" evidence="3">
    <location>
        <begin position="37"/>
        <end position="57"/>
    </location>
</feature>
<dbReference type="PROSITE" id="PS50850">
    <property type="entry name" value="MFS"/>
    <property type="match status" value="1"/>
</dbReference>
<feature type="transmembrane region" description="Helical" evidence="3">
    <location>
        <begin position="77"/>
        <end position="95"/>
    </location>
</feature>
<feature type="transmembrane region" description="Helical" evidence="3">
    <location>
        <begin position="199"/>
        <end position="218"/>
    </location>
</feature>
<dbReference type="EMBL" id="JAWWNJ010000025">
    <property type="protein sequence ID" value="KAK7030679.1"/>
    <property type="molecule type" value="Genomic_DNA"/>
</dbReference>
<evidence type="ECO:0000256" key="1">
    <source>
        <dbReference type="ARBA" id="ARBA00004141"/>
    </source>
</evidence>
<sequence>MSHLEKEKDSLPPSESAHSVVESVPTDLTVPEGGLQAWITVAGAWFVLFATFGYLYSFGVYENFYVLEYLANHTPSSIAWIGSFQLMMPFCLGVVSGKLFDEGYFHSVQIVGGVIFTVSLFMLSLAKPFQYYQIFLSQGLGMGIGLGLTFVPTMSITVHYFNKRRGLASGIALSGSAVGATVFPIMLNHSIPKIGFGPAVRQTGYVVIGLIILGNLMMRTRLPPRSKRPGATKPDIKSFLKDSAYLWATFGLLISSVGFYFPVIYIQLFAVQHSVGSDLAFYSIAILNISSAFGRVSGNYLSDIYGPFNVLLPYTMFTGATIWAMLGIHNSATLVLLSVLYGYFSGAWLALAFACMSSLARSPDEVGARTGLALALSSIGSLVSAPIQGALLTDEFRWVQPVGFSGCIMFAGAGAFLVTRTLQAKNKSSNKV</sequence>
<keyword evidence="3" id="KW-1133">Transmembrane helix</keyword>
<feature type="transmembrane region" description="Helical" evidence="3">
    <location>
        <begin position="244"/>
        <end position="267"/>
    </location>
</feature>
<feature type="transmembrane region" description="Helical" evidence="3">
    <location>
        <begin position="107"/>
        <end position="126"/>
    </location>
</feature>
<name>A0AAW0BWQ0_9AGAR</name>
<dbReference type="InterPro" id="IPR050327">
    <property type="entry name" value="Proton-linked_MCT"/>
</dbReference>
<keyword evidence="3" id="KW-0472">Membrane</keyword>
<dbReference type="Pfam" id="PF07690">
    <property type="entry name" value="MFS_1"/>
    <property type="match status" value="1"/>
</dbReference>
<gene>
    <name evidence="5" type="ORF">R3P38DRAFT_2929880</name>
</gene>
<feature type="transmembrane region" description="Helical" evidence="3">
    <location>
        <begin position="372"/>
        <end position="392"/>
    </location>
</feature>